<evidence type="ECO:0000256" key="1">
    <source>
        <dbReference type="SAM" id="MobiDB-lite"/>
    </source>
</evidence>
<accession>A0ABW3NXD3</accession>
<name>A0ABW3NXD3_9SPHN</name>
<keyword evidence="2" id="KW-0812">Transmembrane</keyword>
<proteinExistence type="predicted"/>
<dbReference type="RefSeq" id="WP_380908437.1">
    <property type="nucleotide sequence ID" value="NZ_JBHTLS010000005.1"/>
</dbReference>
<dbReference type="InterPro" id="IPR010406">
    <property type="entry name" value="DUF1003"/>
</dbReference>
<reference evidence="4" key="1">
    <citation type="journal article" date="2019" name="Int. J. Syst. Evol. Microbiol.">
        <title>The Global Catalogue of Microorganisms (GCM) 10K type strain sequencing project: providing services to taxonomists for standard genome sequencing and annotation.</title>
        <authorList>
            <consortium name="The Broad Institute Genomics Platform"/>
            <consortium name="The Broad Institute Genome Sequencing Center for Infectious Disease"/>
            <person name="Wu L."/>
            <person name="Ma J."/>
        </authorList>
    </citation>
    <scope>NUCLEOTIDE SEQUENCE [LARGE SCALE GENOMIC DNA]</scope>
    <source>
        <strain evidence="4">CCUG 54329</strain>
    </source>
</reference>
<feature type="transmembrane region" description="Helical" evidence="2">
    <location>
        <begin position="94"/>
        <end position="116"/>
    </location>
</feature>
<evidence type="ECO:0000313" key="4">
    <source>
        <dbReference type="Proteomes" id="UP001597203"/>
    </source>
</evidence>
<keyword evidence="2" id="KW-0472">Membrane</keyword>
<gene>
    <name evidence="3" type="ORF">ACFQ24_00930</name>
</gene>
<feature type="transmembrane region" description="Helical" evidence="2">
    <location>
        <begin position="65"/>
        <end position="88"/>
    </location>
</feature>
<feature type="compositionally biased region" description="Basic and acidic residues" evidence="1">
    <location>
        <begin position="1"/>
        <end position="12"/>
    </location>
</feature>
<dbReference type="EMBL" id="JBHTLS010000005">
    <property type="protein sequence ID" value="MFD1103480.1"/>
    <property type="molecule type" value="Genomic_DNA"/>
</dbReference>
<dbReference type="Proteomes" id="UP001597203">
    <property type="component" value="Unassembled WGS sequence"/>
</dbReference>
<evidence type="ECO:0000313" key="3">
    <source>
        <dbReference type="EMBL" id="MFD1103480.1"/>
    </source>
</evidence>
<evidence type="ECO:0000256" key="2">
    <source>
        <dbReference type="SAM" id="Phobius"/>
    </source>
</evidence>
<sequence>MSEDSRSTEPTRHRVTLAQPDQPDLASAMERNIRALTARQRAEEAGAGRDTRIAEGITRFTGSMVFVHIHLLLFGLWIVINLGILPGLPRFDPTFVILATWASVEAIFLSTFVLISQNRAAAAAERRANLDLQVSLLAEHEVTRLIRLTAAIASHLGIDAARDPELPELQRDVAPEAVLDALDTEDGT</sequence>
<keyword evidence="4" id="KW-1185">Reference proteome</keyword>
<feature type="region of interest" description="Disordered" evidence="1">
    <location>
        <begin position="1"/>
        <end position="21"/>
    </location>
</feature>
<dbReference type="Pfam" id="PF06210">
    <property type="entry name" value="DUF1003"/>
    <property type="match status" value="1"/>
</dbReference>
<keyword evidence="2" id="KW-1133">Transmembrane helix</keyword>
<protein>
    <submittedName>
        <fullName evidence="3">DUF1003 domain-containing protein</fullName>
    </submittedName>
</protein>
<organism evidence="3 4">
    <name type="scientific">Sphingobium olei</name>
    <dbReference type="NCBI Taxonomy" id="420955"/>
    <lineage>
        <taxon>Bacteria</taxon>
        <taxon>Pseudomonadati</taxon>
        <taxon>Pseudomonadota</taxon>
        <taxon>Alphaproteobacteria</taxon>
        <taxon>Sphingomonadales</taxon>
        <taxon>Sphingomonadaceae</taxon>
        <taxon>Sphingobium</taxon>
    </lineage>
</organism>
<comment type="caution">
    <text evidence="3">The sequence shown here is derived from an EMBL/GenBank/DDBJ whole genome shotgun (WGS) entry which is preliminary data.</text>
</comment>